<keyword evidence="3" id="KW-1185">Reference proteome</keyword>
<dbReference type="GO" id="GO:0016757">
    <property type="term" value="F:glycosyltransferase activity"/>
    <property type="evidence" value="ECO:0007669"/>
    <property type="project" value="InterPro"/>
</dbReference>
<feature type="domain" description="Glycosyl transferase family 1" evidence="1">
    <location>
        <begin position="233"/>
        <end position="405"/>
    </location>
</feature>
<dbReference type="PANTHER" id="PTHR12526">
    <property type="entry name" value="GLYCOSYLTRANSFERASE"/>
    <property type="match status" value="1"/>
</dbReference>
<evidence type="ECO:0000313" key="3">
    <source>
        <dbReference type="Proteomes" id="UP000031532"/>
    </source>
</evidence>
<dbReference type="PANTHER" id="PTHR12526:SF638">
    <property type="entry name" value="SPORE COAT PROTEIN SA"/>
    <property type="match status" value="1"/>
</dbReference>
<dbReference type="RefSeq" id="WP_132867462.1">
    <property type="nucleotide sequence ID" value="NZ_JTJC03000007.1"/>
</dbReference>
<organism evidence="2 3">
    <name type="scientific">Scytonema millei VB511283</name>
    <dbReference type="NCBI Taxonomy" id="1245923"/>
    <lineage>
        <taxon>Bacteria</taxon>
        <taxon>Bacillati</taxon>
        <taxon>Cyanobacteriota</taxon>
        <taxon>Cyanophyceae</taxon>
        <taxon>Nostocales</taxon>
        <taxon>Scytonemataceae</taxon>
        <taxon>Scytonema</taxon>
    </lineage>
</organism>
<proteinExistence type="predicted"/>
<dbReference type="InterPro" id="IPR001296">
    <property type="entry name" value="Glyco_trans_1"/>
</dbReference>
<name>A0A9X5E986_9CYAN</name>
<dbReference type="Proteomes" id="UP000031532">
    <property type="component" value="Unassembled WGS sequence"/>
</dbReference>
<evidence type="ECO:0000259" key="1">
    <source>
        <dbReference type="Pfam" id="PF00534"/>
    </source>
</evidence>
<dbReference type="AlphaFoldDB" id="A0A9X5E986"/>
<protein>
    <submittedName>
        <fullName evidence="2">Glycosyltransferase family 4 protein</fullName>
    </submittedName>
</protein>
<sequence>MIVAVSSDCTRTSQSQQGNIGFYPPSCAMSRIAFIAGTYLPESYSVSDYTARLHTSLRDRGVESVVLTTYYAAEAAYDPHALGVVHGWQWVDLKALVKAVWDSGADAVHIQYHPQIYGHQPAILLLPLLLRLSGWRSPIVTTVHEYGNWEWQDRGLLARFSGWLQQLGQQYTWWDREGGFLLTLSNATIAIAPEAKTLIQARLPNIERRLWHVPAATNVKASETDCSAARQILRQTCNWHQDALVITYLGFLHPVKELKTLLLAFKQVLTTQPQARLLVMDRKDSLKSTVQDDNTYLTQLQTTIDELELRSFVHFTGYLDEEIVSRYLAGSDIGVLDRDVSLNHSSLMSLLSHGLPAIATHIPSYLPDTHPLLLVPPHDVTALTTALIEPIACPEKRRQQAKASRVFSENFTWQNITQKHLEIYQNLFDN</sequence>
<accession>A0A9X5E986</accession>
<comment type="caution">
    <text evidence="2">The sequence shown here is derived from an EMBL/GenBank/DDBJ whole genome shotgun (WGS) entry which is preliminary data.</text>
</comment>
<gene>
    <name evidence="2" type="ORF">QH73_0021940</name>
</gene>
<dbReference type="EMBL" id="JTJC03000007">
    <property type="protein sequence ID" value="NHC37266.1"/>
    <property type="molecule type" value="Genomic_DNA"/>
</dbReference>
<reference evidence="2 3" key="1">
    <citation type="journal article" date="2015" name="Genome Announc.">
        <title>Draft Genome Sequence of the Terrestrial Cyanobacterium Scytonema millei VB511283, Isolated from Eastern India.</title>
        <authorList>
            <person name="Sen D."/>
            <person name="Chandrababunaidu M.M."/>
            <person name="Singh D."/>
            <person name="Sanghi N."/>
            <person name="Ghorai A."/>
            <person name="Mishra G.P."/>
            <person name="Madduluri M."/>
            <person name="Adhikary S.P."/>
            <person name="Tripathy S."/>
        </authorList>
    </citation>
    <scope>NUCLEOTIDE SEQUENCE [LARGE SCALE GENOMIC DNA]</scope>
    <source>
        <strain evidence="2 3">VB511283</strain>
    </source>
</reference>
<dbReference type="CDD" id="cd03801">
    <property type="entry name" value="GT4_PimA-like"/>
    <property type="match status" value="1"/>
</dbReference>
<evidence type="ECO:0000313" key="2">
    <source>
        <dbReference type="EMBL" id="NHC37266.1"/>
    </source>
</evidence>
<dbReference type="Gene3D" id="3.40.50.2000">
    <property type="entry name" value="Glycogen Phosphorylase B"/>
    <property type="match status" value="2"/>
</dbReference>
<dbReference type="OrthoDB" id="9806653at2"/>
<dbReference type="SUPFAM" id="SSF53756">
    <property type="entry name" value="UDP-Glycosyltransferase/glycogen phosphorylase"/>
    <property type="match status" value="1"/>
</dbReference>
<dbReference type="Pfam" id="PF00534">
    <property type="entry name" value="Glycos_transf_1"/>
    <property type="match status" value="1"/>
</dbReference>